<dbReference type="Gene3D" id="2.60.40.60">
    <property type="entry name" value="Cadherins"/>
    <property type="match status" value="1"/>
</dbReference>
<dbReference type="SUPFAM" id="SSF49313">
    <property type="entry name" value="Cadherin-like"/>
    <property type="match status" value="1"/>
</dbReference>
<name>A0A183KD38_9TREM</name>
<feature type="domain" description="Cadherin" evidence="3">
    <location>
        <begin position="5"/>
        <end position="78"/>
    </location>
</feature>
<dbReference type="GO" id="GO:0016020">
    <property type="term" value="C:membrane"/>
    <property type="evidence" value="ECO:0007669"/>
    <property type="project" value="InterPro"/>
</dbReference>
<keyword evidence="1" id="KW-0106">Calcium</keyword>
<dbReference type="Pfam" id="PF20049">
    <property type="entry name" value="DUF6451"/>
    <property type="match status" value="1"/>
</dbReference>
<keyword evidence="2" id="KW-0812">Transmembrane</keyword>
<sequence>LFSKVLAIDIDAGENGTILYFIHSGNDNNYFQLDSYNGILSIHKQIPYNAIGEYILKLEARDCGKPYRFTITELIIEIDQSPSKAYLTTNIYQLHNSDRIMQYGASDNTLNLYIIIAIIAAACVISTILLFLVFIFLQRTKRNRHDRTDFSENSIRKYHDINMKELHTNYSITNQSQNQNMNKFSDYGVHPFPNCSQQLPSYEDGNNNLELINHPNGSLFLLPVETDYNYGQNSFNKIPGTYWSTNSNIINDNNVVNMETNENRINLTVSSYNMNNLYNDYTNYHNGDKIDITGYQDVCQTILNGQCSIPFSIPEACNELTDISKHIMKTLTSEGKHGIHWTAQNQLDDLEFADDPALPSHTNEQMQIKTASVAAVSASLGLNIHKGKTKVLKYNTKNIKPITLDEKTLENGESFTYLGSIIDEQGGSNANVKTRIDKARTASLQLKNIWNSKQLSTNIKVTIFNTNVKTVLLYGAETWGTNTTTIKKPHILMSTMDNWPKLSTTDFTSNIIISTDCDSGNGDSVEIQPNLSTKVYFVGRT</sequence>
<evidence type="ECO:0000313" key="4">
    <source>
        <dbReference type="WBParaSite" id="SCUD_0001293301-mRNA-1"/>
    </source>
</evidence>
<dbReference type="GO" id="GO:0005509">
    <property type="term" value="F:calcium ion binding"/>
    <property type="evidence" value="ECO:0007669"/>
    <property type="project" value="UniProtKB-UniRule"/>
</dbReference>
<dbReference type="PROSITE" id="PS50268">
    <property type="entry name" value="CADHERIN_2"/>
    <property type="match status" value="1"/>
</dbReference>
<dbReference type="InterPro" id="IPR015919">
    <property type="entry name" value="Cadherin-like_sf"/>
</dbReference>
<feature type="transmembrane region" description="Helical" evidence="2">
    <location>
        <begin position="112"/>
        <end position="137"/>
    </location>
</feature>
<dbReference type="InterPro" id="IPR045609">
    <property type="entry name" value="DUF6451"/>
</dbReference>
<dbReference type="STRING" id="6186.A0A183KD38"/>
<dbReference type="WBParaSite" id="SCUD_0001293301-mRNA-1">
    <property type="protein sequence ID" value="SCUD_0001293301-mRNA-1"/>
    <property type="gene ID" value="SCUD_0001293301"/>
</dbReference>
<dbReference type="PANTHER" id="PTHR47027:SF25">
    <property type="entry name" value="REVERSE TRANSCRIPTASE DOMAIN-CONTAINING PROTEIN"/>
    <property type="match status" value="1"/>
</dbReference>
<dbReference type="SMART" id="SM00112">
    <property type="entry name" value="CA"/>
    <property type="match status" value="1"/>
</dbReference>
<dbReference type="PANTHER" id="PTHR47027">
    <property type="entry name" value="REVERSE TRANSCRIPTASE DOMAIN-CONTAINING PROTEIN"/>
    <property type="match status" value="1"/>
</dbReference>
<accession>A0A183KD38</accession>
<evidence type="ECO:0000259" key="3">
    <source>
        <dbReference type="PROSITE" id="PS50268"/>
    </source>
</evidence>
<organism evidence="4">
    <name type="scientific">Schistosoma curassoni</name>
    <dbReference type="NCBI Taxonomy" id="6186"/>
    <lineage>
        <taxon>Eukaryota</taxon>
        <taxon>Metazoa</taxon>
        <taxon>Spiralia</taxon>
        <taxon>Lophotrochozoa</taxon>
        <taxon>Platyhelminthes</taxon>
        <taxon>Trematoda</taxon>
        <taxon>Digenea</taxon>
        <taxon>Strigeidida</taxon>
        <taxon>Schistosomatoidea</taxon>
        <taxon>Schistosomatidae</taxon>
        <taxon>Schistosoma</taxon>
    </lineage>
</organism>
<evidence type="ECO:0000256" key="2">
    <source>
        <dbReference type="SAM" id="Phobius"/>
    </source>
</evidence>
<evidence type="ECO:0000256" key="1">
    <source>
        <dbReference type="PROSITE-ProRule" id="PRU00043"/>
    </source>
</evidence>
<dbReference type="GO" id="GO:0007156">
    <property type="term" value="P:homophilic cell adhesion via plasma membrane adhesion molecules"/>
    <property type="evidence" value="ECO:0007669"/>
    <property type="project" value="InterPro"/>
</dbReference>
<proteinExistence type="predicted"/>
<keyword evidence="2" id="KW-0472">Membrane</keyword>
<keyword evidence="2" id="KW-1133">Transmembrane helix</keyword>
<dbReference type="CDD" id="cd11304">
    <property type="entry name" value="Cadherin_repeat"/>
    <property type="match status" value="1"/>
</dbReference>
<dbReference type="AlphaFoldDB" id="A0A183KD38"/>
<dbReference type="Pfam" id="PF00028">
    <property type="entry name" value="Cadherin"/>
    <property type="match status" value="1"/>
</dbReference>
<dbReference type="InterPro" id="IPR002126">
    <property type="entry name" value="Cadherin-like_dom"/>
</dbReference>
<reference evidence="4" key="1">
    <citation type="submission" date="2016-06" db="UniProtKB">
        <authorList>
            <consortium name="WormBaseParasite"/>
        </authorList>
    </citation>
    <scope>IDENTIFICATION</scope>
</reference>
<protein>
    <submittedName>
        <fullName evidence="4">CA domain-containing protein</fullName>
    </submittedName>
</protein>